<reference evidence="3" key="2">
    <citation type="submission" date="2009-09" db="EMBL/GenBank/DDBJ databases">
        <title>Complete sequence of chromosome of Candidatus Accumulibacter phosphatis clade IIA str. UW-1.</title>
        <authorList>
            <consortium name="US DOE Joint Genome Institute"/>
            <person name="Martin H.G."/>
            <person name="Ivanova N."/>
            <person name="Kunin V."/>
            <person name="Warnecke F."/>
            <person name="Barry K."/>
            <person name="He S."/>
            <person name="Salamov A."/>
            <person name="Szeto E."/>
            <person name="Dalin E."/>
            <person name="Pangilinan J.L."/>
            <person name="Lapidus A."/>
            <person name="Lowry S."/>
            <person name="Kyrpides N.C."/>
            <person name="McMahon K.D."/>
            <person name="Hugenholtz P."/>
        </authorList>
    </citation>
    <scope>NUCLEOTIDE SEQUENCE [LARGE SCALE GENOMIC DNA]</scope>
    <source>
        <strain evidence="3">UW-1</strain>
    </source>
</reference>
<evidence type="ECO:0000256" key="1">
    <source>
        <dbReference type="ARBA" id="ARBA00023125"/>
    </source>
</evidence>
<dbReference type="Gene3D" id="1.10.260.40">
    <property type="entry name" value="lambda repressor-like DNA-binding domains"/>
    <property type="match status" value="1"/>
</dbReference>
<reference evidence="3" key="1">
    <citation type="submission" date="2009-08" db="EMBL/GenBank/DDBJ databases">
        <authorList>
            <consortium name="US DOE Joint Genome Institute"/>
            <person name="Lucas S."/>
            <person name="Copeland A."/>
            <person name="Lapidus A."/>
            <person name="Glavina del Rio T."/>
            <person name="Dalin E."/>
            <person name="Tice H."/>
            <person name="Bruce D."/>
            <person name="Barry K."/>
            <person name="Pitluck S."/>
            <person name="Lowry S."/>
            <person name="Larimer F."/>
            <person name="Land M."/>
            <person name="Hauser L."/>
            <person name="Kyrpides N."/>
            <person name="Ivanova N."/>
            <person name="McMahon K.D."/>
            <person name="Hugenholtz P."/>
        </authorList>
    </citation>
    <scope>NUCLEOTIDE SEQUENCE</scope>
    <source>
        <strain evidence="3">UW-1</strain>
    </source>
</reference>
<dbReference type="InterPro" id="IPR010982">
    <property type="entry name" value="Lambda_DNA-bd_dom_sf"/>
</dbReference>
<keyword evidence="1" id="KW-0238">DNA-binding</keyword>
<feature type="domain" description="HTH cro/C1-type" evidence="2">
    <location>
        <begin position="21"/>
        <end position="65"/>
    </location>
</feature>
<dbReference type="CDD" id="cd00093">
    <property type="entry name" value="HTH_XRE"/>
    <property type="match status" value="1"/>
</dbReference>
<gene>
    <name evidence="3" type="ordered locus">CAP2UW1_0206</name>
</gene>
<evidence type="ECO:0000259" key="2">
    <source>
        <dbReference type="PROSITE" id="PS50943"/>
    </source>
</evidence>
<sequence>MNRMHAYPHPGEALREDVLPALGLSVTAAAAQLGVTRAALSRVLNGRAAISPEMALRLEGWLGVENGGRADAWIAQQAAFDLWKARQAGAPTVRRAQVEIAPTV</sequence>
<organism evidence="3">
    <name type="scientific">Accumulibacter regalis</name>
    <dbReference type="NCBI Taxonomy" id="522306"/>
    <lineage>
        <taxon>Bacteria</taxon>
        <taxon>Pseudomonadati</taxon>
        <taxon>Pseudomonadota</taxon>
        <taxon>Betaproteobacteria</taxon>
        <taxon>Candidatus Accumulibacter</taxon>
    </lineage>
</organism>
<dbReference type="PANTHER" id="PTHR36924">
    <property type="entry name" value="ANTITOXIN HIGA-1"/>
    <property type="match status" value="1"/>
</dbReference>
<dbReference type="EMBL" id="CP001715">
    <property type="protein sequence ID" value="ACV33564.1"/>
    <property type="molecule type" value="Genomic_DNA"/>
</dbReference>
<dbReference type="SMART" id="SM00530">
    <property type="entry name" value="HTH_XRE"/>
    <property type="match status" value="1"/>
</dbReference>
<dbReference type="PROSITE" id="PS50943">
    <property type="entry name" value="HTH_CROC1"/>
    <property type="match status" value="1"/>
</dbReference>
<dbReference type="InterPro" id="IPR013430">
    <property type="entry name" value="Toxin_antidote_HigA"/>
</dbReference>
<dbReference type="GO" id="GO:0003677">
    <property type="term" value="F:DNA binding"/>
    <property type="evidence" value="ECO:0007669"/>
    <property type="project" value="UniProtKB-KW"/>
</dbReference>
<dbReference type="HOGENOM" id="CLU_140230_2_2_4"/>
<proteinExistence type="predicted"/>
<dbReference type="AlphaFoldDB" id="C7RJK0"/>
<dbReference type="SUPFAM" id="SSF47413">
    <property type="entry name" value="lambda repressor-like DNA-binding domains"/>
    <property type="match status" value="1"/>
</dbReference>
<protein>
    <submittedName>
        <fullName evidence="3">Putative plasmid maintenance system antidote protein, XRE family</fullName>
    </submittedName>
</protein>
<dbReference type="PANTHER" id="PTHR36924:SF1">
    <property type="entry name" value="ANTITOXIN HIGA-1"/>
    <property type="match status" value="1"/>
</dbReference>
<name>C7RJK0_ACCRE</name>
<dbReference type="eggNOG" id="COG3093">
    <property type="taxonomic scope" value="Bacteria"/>
</dbReference>
<dbReference type="NCBIfam" id="TIGR02607">
    <property type="entry name" value="antidote_HigA"/>
    <property type="match status" value="1"/>
</dbReference>
<dbReference type="Pfam" id="PF01381">
    <property type="entry name" value="HTH_3"/>
    <property type="match status" value="1"/>
</dbReference>
<dbReference type="KEGG" id="app:CAP2UW1_0206"/>
<dbReference type="OrthoDB" id="5297543at2"/>
<dbReference type="InterPro" id="IPR001387">
    <property type="entry name" value="Cro/C1-type_HTH"/>
</dbReference>
<evidence type="ECO:0000313" key="3">
    <source>
        <dbReference type="EMBL" id="ACV33564.1"/>
    </source>
</evidence>
<dbReference type="STRING" id="522306.CAP2UW1_0206"/>
<accession>C7RJK0</accession>